<proteinExistence type="predicted"/>
<gene>
    <name evidence="1" type="ORF">A5N15_08080</name>
</gene>
<evidence type="ECO:0000313" key="1">
    <source>
        <dbReference type="EMBL" id="OAX58292.1"/>
    </source>
</evidence>
<reference evidence="1 2" key="1">
    <citation type="submission" date="2016-04" db="EMBL/GenBank/DDBJ databases">
        <title>Identification of putative biosynthetic pathways for the production of bioactive secondary metabolites by the marine actinomycete Kocuria kristinae RUTW2-3.</title>
        <authorList>
            <person name="Waterworth S.C."/>
            <person name="Walmsley T.A."/>
            <person name="Matongo T."/>
            <person name="Davies-Coleman M.T."/>
            <person name="Dorrington R.A."/>
        </authorList>
    </citation>
    <scope>NUCLEOTIDE SEQUENCE [LARGE SCALE GENOMIC DNA]</scope>
    <source>
        <strain evidence="1 2">RUTW4-5</strain>
    </source>
</reference>
<accession>A0A657IU23</accession>
<organism evidence="1 2">
    <name type="scientific">Rothia kristinae</name>
    <dbReference type="NCBI Taxonomy" id="37923"/>
    <lineage>
        <taxon>Bacteria</taxon>
        <taxon>Bacillati</taxon>
        <taxon>Actinomycetota</taxon>
        <taxon>Actinomycetes</taxon>
        <taxon>Micrococcales</taxon>
        <taxon>Micrococcaceae</taxon>
        <taxon>Rothia</taxon>
    </lineage>
</organism>
<dbReference type="Proteomes" id="UP000092021">
    <property type="component" value="Unassembled WGS sequence"/>
</dbReference>
<comment type="caution">
    <text evidence="1">The sequence shown here is derived from an EMBL/GenBank/DDBJ whole genome shotgun (WGS) entry which is preliminary data.</text>
</comment>
<dbReference type="AlphaFoldDB" id="A0A657IU23"/>
<sequence length="61" mass="6262">MAGTSMRAVALPVSTVTVAARSAPLSTVPSRRPSESASLATTMMLRTRMSPTLALTPSEAS</sequence>
<name>A0A657IU23_9MICC</name>
<protein>
    <submittedName>
        <fullName evidence="1">Uncharacterized protein</fullName>
    </submittedName>
</protein>
<evidence type="ECO:0000313" key="2">
    <source>
        <dbReference type="Proteomes" id="UP000092021"/>
    </source>
</evidence>
<dbReference type="EMBL" id="LWGZ01000720">
    <property type="protein sequence ID" value="OAX58292.1"/>
    <property type="molecule type" value="Genomic_DNA"/>
</dbReference>